<dbReference type="PROSITE" id="PS50102">
    <property type="entry name" value="RRM"/>
    <property type="match status" value="1"/>
</dbReference>
<name>A0AAE2C991_9LAMI</name>
<evidence type="ECO:0000256" key="4">
    <source>
        <dbReference type="PROSITE-ProRule" id="PRU00176"/>
    </source>
</evidence>
<dbReference type="AlphaFoldDB" id="A0AAE2C991"/>
<dbReference type="Pfam" id="PF00076">
    <property type="entry name" value="RRM_1"/>
    <property type="match status" value="1"/>
</dbReference>
<sequence length="207" mass="23352">MADKSNSTVYIGNLDDRVSDRVLYDILIQAGRVVDLYIPRDKETDKPKGYAFAEYESEEIAQYAVNLFSGLVTLYRRTLKFAISGQDKSSLRPDKSSVSVPIVSVPTPTGSTSLKPRPSNVPYNNSTEFSSQSPRLSTSCRFSKHKLNYAQVPSDKSMQQPNGYRSYHDSTDYNYSRRVFGAALDSVSRGRSGRYEMRNSMNYNPSY</sequence>
<keyword evidence="3" id="KW-0539">Nucleus</keyword>
<dbReference type="PANTHER" id="PTHR13798:SF11">
    <property type="entry name" value="RNA-BINDING PROTEIN 7-RELATED"/>
    <property type="match status" value="1"/>
</dbReference>
<dbReference type="Proteomes" id="UP001293254">
    <property type="component" value="Unassembled WGS sequence"/>
</dbReference>
<protein>
    <submittedName>
        <fullName evidence="7">Splicing factor 3B subunit</fullName>
    </submittedName>
</protein>
<dbReference type="GO" id="GO:0005654">
    <property type="term" value="C:nucleoplasm"/>
    <property type="evidence" value="ECO:0007669"/>
    <property type="project" value="UniProtKB-SubCell"/>
</dbReference>
<feature type="domain" description="RRM" evidence="6">
    <location>
        <begin position="7"/>
        <end position="86"/>
    </location>
</feature>
<evidence type="ECO:0000313" key="8">
    <source>
        <dbReference type="Proteomes" id="UP001293254"/>
    </source>
</evidence>
<keyword evidence="8" id="KW-1185">Reference proteome</keyword>
<reference evidence="7" key="1">
    <citation type="submission" date="2020-06" db="EMBL/GenBank/DDBJ databases">
        <authorList>
            <person name="Li T."/>
            <person name="Hu X."/>
            <person name="Zhang T."/>
            <person name="Song X."/>
            <person name="Zhang H."/>
            <person name="Dai N."/>
            <person name="Sheng W."/>
            <person name="Hou X."/>
            <person name="Wei L."/>
        </authorList>
    </citation>
    <scope>NUCLEOTIDE SEQUENCE</scope>
    <source>
        <strain evidence="7">3651</strain>
        <tissue evidence="7">Leaf</tissue>
    </source>
</reference>
<dbReference type="PANTHER" id="PTHR13798">
    <property type="entry name" value="RNA BINDING MOTIF RBM PROTEIN -RELATED"/>
    <property type="match status" value="1"/>
</dbReference>
<evidence type="ECO:0000259" key="6">
    <source>
        <dbReference type="PROSITE" id="PS50102"/>
    </source>
</evidence>
<evidence type="ECO:0000256" key="1">
    <source>
        <dbReference type="ARBA" id="ARBA00004642"/>
    </source>
</evidence>
<dbReference type="SUPFAM" id="SSF54928">
    <property type="entry name" value="RNA-binding domain, RBD"/>
    <property type="match status" value="1"/>
</dbReference>
<dbReference type="InterPro" id="IPR012677">
    <property type="entry name" value="Nucleotide-bd_a/b_plait_sf"/>
</dbReference>
<dbReference type="EMBL" id="JACGWO010000012">
    <property type="protein sequence ID" value="KAK4413450.1"/>
    <property type="molecule type" value="Genomic_DNA"/>
</dbReference>
<evidence type="ECO:0000256" key="5">
    <source>
        <dbReference type="SAM" id="MobiDB-lite"/>
    </source>
</evidence>
<dbReference type="GO" id="GO:0003723">
    <property type="term" value="F:RNA binding"/>
    <property type="evidence" value="ECO:0007669"/>
    <property type="project" value="UniProtKB-UniRule"/>
</dbReference>
<reference evidence="7" key="2">
    <citation type="journal article" date="2024" name="Plant">
        <title>Genomic evolution and insights into agronomic trait innovations of Sesamum species.</title>
        <authorList>
            <person name="Miao H."/>
            <person name="Wang L."/>
            <person name="Qu L."/>
            <person name="Liu H."/>
            <person name="Sun Y."/>
            <person name="Le M."/>
            <person name="Wang Q."/>
            <person name="Wei S."/>
            <person name="Zheng Y."/>
            <person name="Lin W."/>
            <person name="Duan Y."/>
            <person name="Cao H."/>
            <person name="Xiong S."/>
            <person name="Wang X."/>
            <person name="Wei L."/>
            <person name="Li C."/>
            <person name="Ma Q."/>
            <person name="Ju M."/>
            <person name="Zhao R."/>
            <person name="Li G."/>
            <person name="Mu C."/>
            <person name="Tian Q."/>
            <person name="Mei H."/>
            <person name="Zhang T."/>
            <person name="Gao T."/>
            <person name="Zhang H."/>
        </authorList>
    </citation>
    <scope>NUCLEOTIDE SEQUENCE</scope>
    <source>
        <strain evidence="7">3651</strain>
    </source>
</reference>
<dbReference type="InterPro" id="IPR052285">
    <property type="entry name" value="NEXT_complex_subunit"/>
</dbReference>
<organism evidence="7 8">
    <name type="scientific">Sesamum alatum</name>
    <dbReference type="NCBI Taxonomy" id="300844"/>
    <lineage>
        <taxon>Eukaryota</taxon>
        <taxon>Viridiplantae</taxon>
        <taxon>Streptophyta</taxon>
        <taxon>Embryophyta</taxon>
        <taxon>Tracheophyta</taxon>
        <taxon>Spermatophyta</taxon>
        <taxon>Magnoliopsida</taxon>
        <taxon>eudicotyledons</taxon>
        <taxon>Gunneridae</taxon>
        <taxon>Pentapetalae</taxon>
        <taxon>asterids</taxon>
        <taxon>lamiids</taxon>
        <taxon>Lamiales</taxon>
        <taxon>Pedaliaceae</taxon>
        <taxon>Sesamum</taxon>
    </lineage>
</organism>
<evidence type="ECO:0000313" key="7">
    <source>
        <dbReference type="EMBL" id="KAK4413450.1"/>
    </source>
</evidence>
<feature type="compositionally biased region" description="Polar residues" evidence="5">
    <location>
        <begin position="121"/>
        <end position="135"/>
    </location>
</feature>
<dbReference type="InterPro" id="IPR035979">
    <property type="entry name" value="RBD_domain_sf"/>
</dbReference>
<keyword evidence="2 4" id="KW-0694">RNA-binding</keyword>
<comment type="subcellular location">
    <subcellularLocation>
        <location evidence="1">Nucleus</location>
        <location evidence="1">Nucleoplasm</location>
    </subcellularLocation>
</comment>
<dbReference type="SMART" id="SM00360">
    <property type="entry name" value="RRM"/>
    <property type="match status" value="1"/>
</dbReference>
<gene>
    <name evidence="7" type="ORF">Salat_2757600</name>
</gene>
<dbReference type="InterPro" id="IPR000504">
    <property type="entry name" value="RRM_dom"/>
</dbReference>
<feature type="compositionally biased region" description="Low complexity" evidence="5">
    <location>
        <begin position="96"/>
        <end position="113"/>
    </location>
</feature>
<accession>A0AAE2C991</accession>
<evidence type="ECO:0000256" key="3">
    <source>
        <dbReference type="ARBA" id="ARBA00023242"/>
    </source>
</evidence>
<dbReference type="Gene3D" id="3.30.70.330">
    <property type="match status" value="1"/>
</dbReference>
<evidence type="ECO:0000256" key="2">
    <source>
        <dbReference type="ARBA" id="ARBA00022884"/>
    </source>
</evidence>
<feature type="region of interest" description="Disordered" evidence="5">
    <location>
        <begin position="86"/>
        <end position="135"/>
    </location>
</feature>
<comment type="caution">
    <text evidence="7">The sequence shown here is derived from an EMBL/GenBank/DDBJ whole genome shotgun (WGS) entry which is preliminary data.</text>
</comment>
<proteinExistence type="predicted"/>